<dbReference type="EMBL" id="HE717023">
    <property type="protein sequence ID" value="CCG45161.1"/>
    <property type="molecule type" value="Genomic_DNA"/>
</dbReference>
<accession>I0JLZ1</accession>
<proteinExistence type="predicted"/>
<evidence type="ECO:0000313" key="2">
    <source>
        <dbReference type="Proteomes" id="UP000007397"/>
    </source>
</evidence>
<dbReference type="KEGG" id="hhd:HBHAL_2813"/>
<name>I0JLZ1_HALH3</name>
<organism evidence="1 2">
    <name type="scientific">Halobacillus halophilus (strain ATCC 35676 / DSM 2266 / JCM 20832 / KCTC 3685 / LMG 17431 / NBRC 102448 / NCIMB 2269)</name>
    <name type="common">Sporosarcina halophila</name>
    <dbReference type="NCBI Taxonomy" id="866895"/>
    <lineage>
        <taxon>Bacteria</taxon>
        <taxon>Bacillati</taxon>
        <taxon>Bacillota</taxon>
        <taxon>Bacilli</taxon>
        <taxon>Bacillales</taxon>
        <taxon>Bacillaceae</taxon>
        <taxon>Halobacillus</taxon>
    </lineage>
</organism>
<sequence length="31" mass="3640">MLINNQFCNKKGEEHADERACVDFKDKLPFV</sequence>
<gene>
    <name evidence="1" type="ordered locus">HBHAL_2813</name>
</gene>
<dbReference type="AlphaFoldDB" id="I0JLZ1"/>
<protein>
    <submittedName>
        <fullName evidence="1">Uncharacterized protein</fullName>
    </submittedName>
</protein>
<evidence type="ECO:0000313" key="1">
    <source>
        <dbReference type="EMBL" id="CCG45161.1"/>
    </source>
</evidence>
<keyword evidence="2" id="KW-1185">Reference proteome</keyword>
<reference evidence="1 2" key="1">
    <citation type="journal article" date="2013" name="Environ. Microbiol.">
        <title>Chloride and organic osmolytes: a hybrid strategy to cope with elevated salinities by the moderately halophilic, chloride-dependent bacterium Halobacillus halophilus.</title>
        <authorList>
            <person name="Saum S.H."/>
            <person name="Pfeiffer F."/>
            <person name="Palm P."/>
            <person name="Rampp M."/>
            <person name="Schuster S.C."/>
            <person name="Muller V."/>
            <person name="Oesterhelt D."/>
        </authorList>
    </citation>
    <scope>NUCLEOTIDE SEQUENCE [LARGE SCALE GENOMIC DNA]</scope>
    <source>
        <strain evidence="2">ATCC 35676 / DSM 2266 / JCM 20832 / KCTC 3685 / LMG 17431 / NBRC 102448 / NCIMB 2269</strain>
    </source>
</reference>
<dbReference type="HOGENOM" id="CLU_3396834_0_0_9"/>
<dbReference type="Proteomes" id="UP000007397">
    <property type="component" value="Chromosome"/>
</dbReference>